<dbReference type="Pfam" id="PF10053">
    <property type="entry name" value="DUF2290"/>
    <property type="match status" value="1"/>
</dbReference>
<protein>
    <submittedName>
        <fullName evidence="2">DUF2290 domain-containing protein</fullName>
    </submittedName>
</protein>
<dbReference type="AlphaFoldDB" id="A0A2T3JPX2"/>
<reference evidence="3 4" key="1">
    <citation type="submission" date="2018-03" db="EMBL/GenBank/DDBJ databases">
        <title>Whole genome sequencing of Histamine producing bacteria.</title>
        <authorList>
            <person name="Butler K."/>
        </authorList>
    </citation>
    <scope>NUCLEOTIDE SEQUENCE [LARGE SCALE GENOMIC DNA]</scope>
    <source>
        <strain evidence="2 4">FS-6.1</strain>
        <strain evidence="1 3">FS-6.2</strain>
    </source>
</reference>
<gene>
    <name evidence="2" type="ORF">C9J18_13010</name>
    <name evidence="1" type="ORF">CTM96_12320</name>
</gene>
<accession>A0A2T3JPX2</accession>
<proteinExistence type="predicted"/>
<evidence type="ECO:0000313" key="4">
    <source>
        <dbReference type="Proteomes" id="UP000241618"/>
    </source>
</evidence>
<name>A0A2T3JPX2_PHOPO</name>
<keyword evidence="3" id="KW-1185">Reference proteome</keyword>
<dbReference type="Proteomes" id="UP000241405">
    <property type="component" value="Unassembled WGS sequence"/>
</dbReference>
<evidence type="ECO:0000313" key="1">
    <source>
        <dbReference type="EMBL" id="PSU24717.1"/>
    </source>
</evidence>
<evidence type="ECO:0000313" key="2">
    <source>
        <dbReference type="EMBL" id="PSU51109.1"/>
    </source>
</evidence>
<evidence type="ECO:0000313" key="3">
    <source>
        <dbReference type="Proteomes" id="UP000241405"/>
    </source>
</evidence>
<dbReference type="InterPro" id="IPR018742">
    <property type="entry name" value="DUF2290"/>
</dbReference>
<organism evidence="2 4">
    <name type="scientific">Photobacterium phosphoreum</name>
    <dbReference type="NCBI Taxonomy" id="659"/>
    <lineage>
        <taxon>Bacteria</taxon>
        <taxon>Pseudomonadati</taxon>
        <taxon>Pseudomonadota</taxon>
        <taxon>Gammaproteobacteria</taxon>
        <taxon>Vibrionales</taxon>
        <taxon>Vibrionaceae</taxon>
        <taxon>Photobacterium</taxon>
    </lineage>
</organism>
<dbReference type="EMBL" id="PYMO01000011">
    <property type="protein sequence ID" value="PSU24717.1"/>
    <property type="molecule type" value="Genomic_DNA"/>
</dbReference>
<comment type="caution">
    <text evidence="2">The sequence shown here is derived from an EMBL/GenBank/DDBJ whole genome shotgun (WGS) entry which is preliminary data.</text>
</comment>
<dbReference type="EMBL" id="PYMP01000012">
    <property type="protein sequence ID" value="PSU51109.1"/>
    <property type="molecule type" value="Genomic_DNA"/>
</dbReference>
<sequence>MLTPKQTITAISNITAKLITAGICDDQNFVAEVKTHNETHINYSGFSDVSIALKNVEYSDIYNYLSAGRQFNYKLIDGGLIQLLYCFNEKQELIKHRLCYFPSPDFEAFQNDPEIYLDESIYYSDIVLKSILPVPVRFDYDPANFEELKHPASHLSLGQYKNCRIPIVAPICPANFINFILRSFYCTAKLELPLDFPYILMEETIVEKEKNGIHLSVI</sequence>
<dbReference type="Proteomes" id="UP000241618">
    <property type="component" value="Unassembled WGS sequence"/>
</dbReference>